<feature type="compositionally biased region" description="Polar residues" evidence="1">
    <location>
        <begin position="278"/>
        <end position="292"/>
    </location>
</feature>
<evidence type="ECO:0000256" key="1">
    <source>
        <dbReference type="SAM" id="MobiDB-lite"/>
    </source>
</evidence>
<feature type="compositionally biased region" description="Basic and acidic residues" evidence="1">
    <location>
        <begin position="568"/>
        <end position="583"/>
    </location>
</feature>
<gene>
    <name evidence="3" type="ORF">SLS62_008584</name>
</gene>
<feature type="compositionally biased region" description="Low complexity" evidence="1">
    <location>
        <begin position="293"/>
        <end position="303"/>
    </location>
</feature>
<keyword evidence="4" id="KW-1185">Reference proteome</keyword>
<feature type="compositionally biased region" description="Low complexity" evidence="1">
    <location>
        <begin position="360"/>
        <end position="377"/>
    </location>
</feature>
<feature type="region of interest" description="Disordered" evidence="1">
    <location>
        <begin position="225"/>
        <end position="604"/>
    </location>
</feature>
<feature type="region of interest" description="Disordered" evidence="1">
    <location>
        <begin position="1"/>
        <end position="22"/>
    </location>
</feature>
<feature type="compositionally biased region" description="Low complexity" evidence="1">
    <location>
        <begin position="465"/>
        <end position="490"/>
    </location>
</feature>
<reference evidence="3 4" key="1">
    <citation type="submission" date="2024-02" db="EMBL/GenBank/DDBJ databases">
        <title>De novo assembly and annotation of 12 fungi associated with fruit tree decline syndrome in Ontario, Canada.</title>
        <authorList>
            <person name="Sulman M."/>
            <person name="Ellouze W."/>
            <person name="Ilyukhin E."/>
        </authorList>
    </citation>
    <scope>NUCLEOTIDE SEQUENCE [LARGE SCALE GENOMIC DNA]</scope>
    <source>
        <strain evidence="3 4">M11/M66-122</strain>
    </source>
</reference>
<name>A0AAN9YKD2_9PEZI</name>
<keyword evidence="2" id="KW-1133">Transmembrane helix</keyword>
<keyword evidence="2" id="KW-0472">Membrane</keyword>
<feature type="compositionally biased region" description="Acidic residues" evidence="1">
    <location>
        <begin position="516"/>
        <end position="525"/>
    </location>
</feature>
<evidence type="ECO:0000256" key="2">
    <source>
        <dbReference type="SAM" id="Phobius"/>
    </source>
</evidence>
<proteinExistence type="predicted"/>
<dbReference type="Proteomes" id="UP001320420">
    <property type="component" value="Unassembled WGS sequence"/>
</dbReference>
<comment type="caution">
    <text evidence="3">The sequence shown here is derived from an EMBL/GenBank/DDBJ whole genome shotgun (WGS) entry which is preliminary data.</text>
</comment>
<keyword evidence="2" id="KW-0812">Transmembrane</keyword>
<evidence type="ECO:0000313" key="4">
    <source>
        <dbReference type="Proteomes" id="UP001320420"/>
    </source>
</evidence>
<feature type="compositionally biased region" description="Gly residues" evidence="1">
    <location>
        <begin position="436"/>
        <end position="460"/>
    </location>
</feature>
<dbReference type="AlphaFoldDB" id="A0AAN9YKD2"/>
<accession>A0AAN9YKD2</accession>
<protein>
    <submittedName>
        <fullName evidence="3">Uncharacterized protein</fullName>
    </submittedName>
</protein>
<feature type="compositionally biased region" description="Low complexity" evidence="1">
    <location>
        <begin position="498"/>
        <end position="509"/>
    </location>
</feature>
<evidence type="ECO:0000313" key="3">
    <source>
        <dbReference type="EMBL" id="KAK7748428.1"/>
    </source>
</evidence>
<dbReference type="EMBL" id="JAKJXP020000081">
    <property type="protein sequence ID" value="KAK7748428.1"/>
    <property type="molecule type" value="Genomic_DNA"/>
</dbReference>
<feature type="transmembrane region" description="Helical" evidence="2">
    <location>
        <begin position="191"/>
        <end position="214"/>
    </location>
</feature>
<feature type="compositionally biased region" description="Low complexity" evidence="1">
    <location>
        <begin position="266"/>
        <end position="277"/>
    </location>
</feature>
<sequence length="604" mass="61794">MPGIYLSDPLPTATDTNSQTRDIPDAPAITSVAVPGDFELGIDTCGFTYESTVTCSSGSQCTNVGSYRGCCISSGEDCISTMYTTCLDYGLAPVPEDCGDHTLCCPALMPSCFSYGYISTMSDDRPDATLTHVQCHRSAGFGEMFPFPPELFTSMTDAGPSPHANATDIEVQPIDDDGDGDSSSSSSSTGVIVGAAIGVVALLLLIAIALFLIVRRRRQKKAELEAAASTMALPPRDKESGDGAGDAAAADDDDGGGGGGQKPKQRLALGLGRLRPLSTIQEQPSPITTRPLSTAGGAAATSAPRRKSLRRTFGPHWPLGSGNPLASHPVDLESRLSDPRTSTDTGTGTGNAKVPQLQLSPLAGSKLASSPLSSSSSSPPPPPPPPKSPYAAIAPASASTSQPQTPTSISAGLQSPRLNYVPVSPIDAAFDKRFDGGGSSKGGGSGSGSGSGSGVGGLGIGVAISRSLSSRSARSIGDVTGTSTSRRTSTPASYNRHQQQQQQQQQQDQADPVSPIDDEDEDEVTIGEGEGERGEDDDADSKRLSFVSAPSIAGDGGDDDLVSPISPEFDRRPGAGGPADERAVSPATVSPVESRRGSLAGPQS</sequence>
<feature type="compositionally biased region" description="Pro residues" evidence="1">
    <location>
        <begin position="378"/>
        <end position="388"/>
    </location>
</feature>
<feature type="region of interest" description="Disordered" evidence="1">
    <location>
        <begin position="152"/>
        <end position="187"/>
    </location>
</feature>
<organism evidence="3 4">
    <name type="scientific">Diatrype stigma</name>
    <dbReference type="NCBI Taxonomy" id="117547"/>
    <lineage>
        <taxon>Eukaryota</taxon>
        <taxon>Fungi</taxon>
        <taxon>Dikarya</taxon>
        <taxon>Ascomycota</taxon>
        <taxon>Pezizomycotina</taxon>
        <taxon>Sordariomycetes</taxon>
        <taxon>Xylariomycetidae</taxon>
        <taxon>Xylariales</taxon>
        <taxon>Diatrypaceae</taxon>
        <taxon>Diatrype</taxon>
    </lineage>
</organism>
<feature type="compositionally biased region" description="Low complexity" evidence="1">
    <location>
        <begin position="389"/>
        <end position="411"/>
    </location>
</feature>